<dbReference type="InterPro" id="IPR055135">
    <property type="entry name" value="PRMT_dom"/>
</dbReference>
<evidence type="ECO:0000313" key="6">
    <source>
        <dbReference type="EMBL" id="KAK0399835.1"/>
    </source>
</evidence>
<name>A0AA39H5X3_9BILA</name>
<sequence length="751" mass="85272">MSDANVHRVAPHSPPYDCANAGGTLPFPPILPYPGLFLHSTHRSRSAWAPAMNNRVNRFFEKPKINMLQVARQKAQQKDWGSSIGAYLAYLSHATEDQKHQLALEFQQLLIDSYEHIEAFYFEGLYHMVKRLYPSYRFPYDLWTEHYYISGKHHMAITLLRENLSRTDDLEERCKLISKIQDITEKSFDAWHFYMVNDEKRNGAFKKAIEEAVMKNPPDKRSVIDIGCGSGLLSAYASKTDATRILAVDENETMHSIAEEVFRRNGCENVTLMKCHSSLVKLSDKERYDILVTETLDCAAFGEGIISTIHDAHCRLLTPNPVVIPSKVDLYFTVASSPDFINIHSLETEHGMILSAYADRPVLRSSDPYWCCYLDDLKHECVFHSETIPALTVDFQNAASLKSIINNGLKKTFDVEITKSGEITAFVAWWRANLFGDIEFDNAPTNETCWQQAIFPFPKSLTVTEGQILKVVMTLKKDAVRFYTQREYSESFSSYAISDEGFVRQMNSGDIANYIDTHTKDIPKEMRILDMTNIPTISKYLQNRFSNVYSHSSGEDSIEVGKRMYLKCDESAVRDGCEVIIHWPITPHSSLNDDSLAMLRDILQNAPHARVIPNQLQIVGYLIESELLVQKTCLNDTAQHGINITAMSQFNLFHYQDINLKKLNCTPLSEPTVLRDVNFKDEQGKSVTTITATAKGKAVGVVYYAKLGDYVSKDELNCSMIVFQKPKKIETGTKIALGSCYVDNKLIFSEM</sequence>
<evidence type="ECO:0000256" key="2">
    <source>
        <dbReference type="ARBA" id="ARBA00022679"/>
    </source>
</evidence>
<dbReference type="EMBL" id="JAUCMV010000005">
    <property type="protein sequence ID" value="KAK0399835.1"/>
    <property type="molecule type" value="Genomic_DNA"/>
</dbReference>
<dbReference type="GO" id="GO:0005634">
    <property type="term" value="C:nucleus"/>
    <property type="evidence" value="ECO:0007669"/>
    <property type="project" value="TreeGrafter"/>
</dbReference>
<feature type="domain" description="Protein arginine N-methyltransferase" evidence="5">
    <location>
        <begin position="391"/>
        <end position="481"/>
    </location>
</feature>
<keyword evidence="3 4" id="KW-0949">S-adenosyl-L-methionine</keyword>
<protein>
    <recommendedName>
        <fullName evidence="5">Protein arginine N-methyltransferase domain-containing protein</fullName>
    </recommendedName>
</protein>
<dbReference type="InterPro" id="IPR025799">
    <property type="entry name" value="Arg_MeTrfase"/>
</dbReference>
<dbReference type="GO" id="GO:0016274">
    <property type="term" value="F:protein-arginine N-methyltransferase activity"/>
    <property type="evidence" value="ECO:0007669"/>
    <property type="project" value="InterPro"/>
</dbReference>
<evidence type="ECO:0000256" key="1">
    <source>
        <dbReference type="ARBA" id="ARBA00022603"/>
    </source>
</evidence>
<dbReference type="CDD" id="cd02440">
    <property type="entry name" value="AdoMet_MTases"/>
    <property type="match status" value="1"/>
</dbReference>
<evidence type="ECO:0000256" key="3">
    <source>
        <dbReference type="ARBA" id="ARBA00022691"/>
    </source>
</evidence>
<reference evidence="6" key="1">
    <citation type="submission" date="2023-06" db="EMBL/GenBank/DDBJ databases">
        <title>Genomic analysis of the entomopathogenic nematode Steinernema hermaphroditum.</title>
        <authorList>
            <person name="Schwarz E.M."/>
            <person name="Heppert J.K."/>
            <person name="Baniya A."/>
            <person name="Schwartz H.T."/>
            <person name="Tan C.-H."/>
            <person name="Antoshechkin I."/>
            <person name="Sternberg P.W."/>
            <person name="Goodrich-Blair H."/>
            <person name="Dillman A.R."/>
        </authorList>
    </citation>
    <scope>NUCLEOTIDE SEQUENCE</scope>
    <source>
        <strain evidence="6">PS9179</strain>
        <tissue evidence="6">Whole animal</tissue>
    </source>
</reference>
<evidence type="ECO:0000256" key="4">
    <source>
        <dbReference type="PROSITE-ProRule" id="PRU01015"/>
    </source>
</evidence>
<dbReference type="SUPFAM" id="SSF53335">
    <property type="entry name" value="S-adenosyl-L-methionine-dependent methyltransferases"/>
    <property type="match status" value="1"/>
</dbReference>
<keyword evidence="1 4" id="KW-0489">Methyltransferase</keyword>
<dbReference type="Proteomes" id="UP001175271">
    <property type="component" value="Unassembled WGS sequence"/>
</dbReference>
<dbReference type="AlphaFoldDB" id="A0AA39H5X3"/>
<dbReference type="Gene3D" id="2.70.160.11">
    <property type="entry name" value="Hnrnp arginine n-methyltransferase1"/>
    <property type="match status" value="1"/>
</dbReference>
<dbReference type="PROSITE" id="PS51678">
    <property type="entry name" value="SAM_MT_PRMT"/>
    <property type="match status" value="1"/>
</dbReference>
<dbReference type="GO" id="GO:0032259">
    <property type="term" value="P:methylation"/>
    <property type="evidence" value="ECO:0007669"/>
    <property type="project" value="UniProtKB-KW"/>
</dbReference>
<dbReference type="PANTHER" id="PTHR11006:SF60">
    <property type="entry name" value="PROTEIN ARGININE N-METHYLTRANSFERASE 9"/>
    <property type="match status" value="1"/>
</dbReference>
<comment type="caution">
    <text evidence="6">The sequence shown here is derived from an EMBL/GenBank/DDBJ whole genome shotgun (WGS) entry which is preliminary data.</text>
</comment>
<keyword evidence="7" id="KW-1185">Reference proteome</keyword>
<evidence type="ECO:0000259" key="5">
    <source>
        <dbReference type="Pfam" id="PF22528"/>
    </source>
</evidence>
<accession>A0AA39H5X3</accession>
<evidence type="ECO:0000313" key="7">
    <source>
        <dbReference type="Proteomes" id="UP001175271"/>
    </source>
</evidence>
<dbReference type="Pfam" id="PF22528">
    <property type="entry name" value="PRMT_C"/>
    <property type="match status" value="1"/>
</dbReference>
<dbReference type="InterPro" id="IPR029063">
    <property type="entry name" value="SAM-dependent_MTases_sf"/>
</dbReference>
<gene>
    <name evidence="6" type="ORF">QR680_003238</name>
</gene>
<keyword evidence="2 4" id="KW-0808">Transferase</keyword>
<dbReference type="PANTHER" id="PTHR11006">
    <property type="entry name" value="PROTEIN ARGININE N-METHYLTRANSFERASE"/>
    <property type="match status" value="1"/>
</dbReference>
<dbReference type="GO" id="GO:0042054">
    <property type="term" value="F:histone methyltransferase activity"/>
    <property type="evidence" value="ECO:0007669"/>
    <property type="project" value="TreeGrafter"/>
</dbReference>
<organism evidence="6 7">
    <name type="scientific">Steinernema hermaphroditum</name>
    <dbReference type="NCBI Taxonomy" id="289476"/>
    <lineage>
        <taxon>Eukaryota</taxon>
        <taxon>Metazoa</taxon>
        <taxon>Ecdysozoa</taxon>
        <taxon>Nematoda</taxon>
        <taxon>Chromadorea</taxon>
        <taxon>Rhabditida</taxon>
        <taxon>Tylenchina</taxon>
        <taxon>Panagrolaimomorpha</taxon>
        <taxon>Strongyloidoidea</taxon>
        <taxon>Steinernematidae</taxon>
        <taxon>Steinernema</taxon>
    </lineage>
</organism>
<proteinExistence type="predicted"/>
<dbReference type="Pfam" id="PF06325">
    <property type="entry name" value="PrmA"/>
    <property type="match status" value="1"/>
</dbReference>
<dbReference type="Gene3D" id="3.40.50.150">
    <property type="entry name" value="Vaccinia Virus protein VP39"/>
    <property type="match status" value="1"/>
</dbReference>